<dbReference type="SUPFAM" id="SSF53300">
    <property type="entry name" value="vWA-like"/>
    <property type="match status" value="1"/>
</dbReference>
<evidence type="ECO:0000256" key="1">
    <source>
        <dbReference type="SAM" id="MobiDB-lite"/>
    </source>
</evidence>
<reference evidence="4" key="1">
    <citation type="journal article" date="2023" name="Mol. Biol. Evol.">
        <title>Third-Generation Sequencing Reveals the Adaptive Role of the Epigenome in Three Deep-Sea Polychaetes.</title>
        <authorList>
            <person name="Perez M."/>
            <person name="Aroh O."/>
            <person name="Sun Y."/>
            <person name="Lan Y."/>
            <person name="Juniper S.K."/>
            <person name="Young C.R."/>
            <person name="Angers B."/>
            <person name="Qian P.Y."/>
        </authorList>
    </citation>
    <scope>NUCLEOTIDE SEQUENCE</scope>
    <source>
        <strain evidence="4">R07B-5</strain>
    </source>
</reference>
<evidence type="ECO:0000313" key="5">
    <source>
        <dbReference type="Proteomes" id="UP001209878"/>
    </source>
</evidence>
<dbReference type="Proteomes" id="UP001209878">
    <property type="component" value="Unassembled WGS sequence"/>
</dbReference>
<keyword evidence="2" id="KW-0812">Transmembrane</keyword>
<evidence type="ECO:0000256" key="2">
    <source>
        <dbReference type="SAM" id="Phobius"/>
    </source>
</evidence>
<dbReference type="InterPro" id="IPR036465">
    <property type="entry name" value="vWFA_dom_sf"/>
</dbReference>
<evidence type="ECO:0000313" key="4">
    <source>
        <dbReference type="EMBL" id="KAK2157779.1"/>
    </source>
</evidence>
<dbReference type="AlphaFoldDB" id="A0AAD9N893"/>
<dbReference type="InterPro" id="IPR013642">
    <property type="entry name" value="CLCA_N"/>
</dbReference>
<dbReference type="InterPro" id="IPR051266">
    <property type="entry name" value="CLCR"/>
</dbReference>
<dbReference type="Pfam" id="PF08434">
    <property type="entry name" value="CLCA"/>
    <property type="match status" value="1"/>
</dbReference>
<dbReference type="PANTHER" id="PTHR10579:SF177">
    <property type="entry name" value="CALCIUM-ACTIVATED CHLORIDE CHANNEL REGULATOR 4-LIKE PROTEIN"/>
    <property type="match status" value="1"/>
</dbReference>
<dbReference type="PROSITE" id="PS50234">
    <property type="entry name" value="VWFA"/>
    <property type="match status" value="1"/>
</dbReference>
<organism evidence="4 5">
    <name type="scientific">Ridgeia piscesae</name>
    <name type="common">Tubeworm</name>
    <dbReference type="NCBI Taxonomy" id="27915"/>
    <lineage>
        <taxon>Eukaryota</taxon>
        <taxon>Metazoa</taxon>
        <taxon>Spiralia</taxon>
        <taxon>Lophotrochozoa</taxon>
        <taxon>Annelida</taxon>
        <taxon>Polychaeta</taxon>
        <taxon>Sedentaria</taxon>
        <taxon>Canalipalpata</taxon>
        <taxon>Sabellida</taxon>
        <taxon>Siboglinidae</taxon>
        <taxon>Ridgeia</taxon>
    </lineage>
</organism>
<feature type="region of interest" description="Disordered" evidence="1">
    <location>
        <begin position="924"/>
        <end position="955"/>
    </location>
</feature>
<keyword evidence="5" id="KW-1185">Reference proteome</keyword>
<dbReference type="InterPro" id="IPR002035">
    <property type="entry name" value="VWF_A"/>
</dbReference>
<dbReference type="NCBIfam" id="NF041940">
    <property type="entry name" value="choice_anch_X"/>
    <property type="match status" value="1"/>
</dbReference>
<comment type="caution">
    <text evidence="4">The sequence shown here is derived from an EMBL/GenBank/DDBJ whole genome shotgun (WGS) entry which is preliminary data.</text>
</comment>
<protein>
    <recommendedName>
        <fullName evidence="3">VWFA domain-containing protein</fullName>
    </recommendedName>
</protein>
<dbReference type="EMBL" id="JAODUO010001848">
    <property type="protein sequence ID" value="KAK2157779.1"/>
    <property type="molecule type" value="Genomic_DNA"/>
</dbReference>
<feature type="domain" description="VWFA" evidence="3">
    <location>
        <begin position="276"/>
        <end position="454"/>
    </location>
</feature>
<gene>
    <name evidence="4" type="ORF">NP493_1848g00021</name>
</gene>
<dbReference type="Pfam" id="PF00092">
    <property type="entry name" value="VWA"/>
    <property type="match status" value="1"/>
</dbReference>
<feature type="transmembrane region" description="Helical" evidence="2">
    <location>
        <begin position="895"/>
        <end position="917"/>
    </location>
</feature>
<evidence type="ECO:0000259" key="3">
    <source>
        <dbReference type="PROSITE" id="PS50234"/>
    </source>
</evidence>
<dbReference type="SMART" id="SM00327">
    <property type="entry name" value="VWA"/>
    <property type="match status" value="1"/>
</dbReference>
<keyword evidence="2" id="KW-1133">Transmembrane helix</keyword>
<dbReference type="CDD" id="cd00198">
    <property type="entry name" value="vWFA"/>
    <property type="match status" value="1"/>
</dbReference>
<keyword evidence="2" id="KW-0472">Membrane</keyword>
<sequence length="1016" mass="110868">MTCEDVGKRRCHDVEIISTTKTDVQLIQCRHWFTAVTLLYSHIARLLPQSWGNDSKFEAATTETFNAANIIIDGKDFDTPTTWTYGECGQPGEYMQLPVGYMTASLFQIVKECGYPGVTIVHEWGHLRWGLRDEYPVPGRPSFYHNNGKVEAVRCGKHMKGRHIDYHTGDNCTHNKTTGLPVDSCFFQPHQTPEVTASLMFYHNVSEVTTFCDNNASDRNTLHNDEAPSEHNVICKYRSAWEFHARTRTKGEDSTVLPKNTDTTPSFRIVQAKKQRFVMVLDVSGSMGTNVSQGEKIDKLYQTSVDFIMKVVPTGYSVGIVTFSSSADIVANLKEMTSQNARDDLVKKVPHFADGGTAIGQGLLAGIQVLEVDGGSASGGVLLLVSDGAENVAPLIANVTPTLGSKGVTVNTVLIGNYADKGLIEVAASTKGNSFFDSGSSDSTGLQSALKSSIAHSQSSSAGVTPVDLLLETVSVNASETVNRVVSIDPSIGRDTEFMFTYTGSSFSLDVLVTSPSGVNYTTDGPHGRTSNVTKHVTISFNETEIGKWTITLRNPGPSTTVTRLHVTSKAPSDDSYPITTRAFLSHQRIDFNDEATLKLIVRAEVRKGYSPLIEAKVEVKVGSLRWKFMNDDGVGVDAVKNDGFYSATLLNFEAEGTFPVTVRATARGSNQTRLVSRGGSRAFRRPVINGTDMQLGPTYETVSEFDRTADAGLIDVLNVKLGEDLKKLYPFPPAVVNDLEVTEMSYENKTVTLSWTAVGDYEAQETASTYDIRFSTNLKQLRSSFGEASRLNDSDIVVGNLSSPSAAAEKEIFVVRFPAAYIDVTLFFGLMVNHSGGRISDVSNIVTAAIVYVPPINPPTTSEPDYTTEGATTREDTTTAQLLDGKHNSAEAQLVVKLAVGSAMPIIFMVIVAIVIKLKYSRRSRRNNSQEEDGMGGHYLPPGNARQCRGFSPYSHPARPMSVVGHQHVGNARPIYLPAMNPHQVHGYGGQMPNRPPQYGYPPNYGHQFGWVASR</sequence>
<dbReference type="Gene3D" id="3.40.50.410">
    <property type="entry name" value="von Willebrand factor, type A domain"/>
    <property type="match status" value="1"/>
</dbReference>
<accession>A0AAD9N893</accession>
<proteinExistence type="predicted"/>
<dbReference type="PANTHER" id="PTHR10579">
    <property type="entry name" value="CALCIUM-ACTIVATED CHLORIDE CHANNEL REGULATOR"/>
    <property type="match status" value="1"/>
</dbReference>
<name>A0AAD9N893_RIDPI</name>